<evidence type="ECO:0000313" key="1">
    <source>
        <dbReference type="EMBL" id="MQY45400.1"/>
    </source>
</evidence>
<dbReference type="EMBL" id="WIXI01000031">
    <property type="protein sequence ID" value="MQY45400.1"/>
    <property type="molecule type" value="Genomic_DNA"/>
</dbReference>
<dbReference type="AlphaFoldDB" id="A0A6A8A6X6"/>
<reference evidence="1 2" key="1">
    <citation type="submission" date="2019-11" db="EMBL/GenBank/DDBJ databases">
        <title>Genome analysis of Rhizobacterium cereale a novel genus and species isolated from maize roots in North Spain.</title>
        <authorList>
            <person name="Menendez E."/>
            <person name="Flores-Felix J.D."/>
            <person name="Ramirez-Bahena M.-H."/>
            <person name="Igual J.M."/>
            <person name="Garcia-Fraile P."/>
            <person name="Peix A."/>
            <person name="Velazquez E."/>
        </authorList>
    </citation>
    <scope>NUCLEOTIDE SEQUENCE [LARGE SCALE GENOMIC DNA]</scope>
    <source>
        <strain evidence="1 2">RZME27</strain>
    </source>
</reference>
<comment type="caution">
    <text evidence="1">The sequence shown here is derived from an EMBL/GenBank/DDBJ whole genome shotgun (WGS) entry which is preliminary data.</text>
</comment>
<sequence>MTQRTGFDARFAFADNGREKFRVLDVKDRLGADVSDQVSDPHVFFPNVDALKVSIAGKLGLEPANIDVQMIEDDNKF</sequence>
<protein>
    <submittedName>
        <fullName evidence="1">Uncharacterized protein</fullName>
    </submittedName>
</protein>
<name>A0A6A8A6X6_9HYPH</name>
<proteinExistence type="predicted"/>
<keyword evidence="2" id="KW-1185">Reference proteome</keyword>
<evidence type="ECO:0000313" key="2">
    <source>
        <dbReference type="Proteomes" id="UP000435138"/>
    </source>
</evidence>
<dbReference type="RefSeq" id="WP_153352933.1">
    <property type="nucleotide sequence ID" value="NZ_JAYKOO010000006.1"/>
</dbReference>
<dbReference type="Proteomes" id="UP000435138">
    <property type="component" value="Unassembled WGS sequence"/>
</dbReference>
<gene>
    <name evidence="1" type="ORF">GAO09_04885</name>
</gene>
<accession>A0A6A8A6X6</accession>
<organism evidence="1 2">
    <name type="scientific">Endobacterium cereale</name>
    <dbReference type="NCBI Taxonomy" id="2663029"/>
    <lineage>
        <taxon>Bacteria</taxon>
        <taxon>Pseudomonadati</taxon>
        <taxon>Pseudomonadota</taxon>
        <taxon>Alphaproteobacteria</taxon>
        <taxon>Hyphomicrobiales</taxon>
        <taxon>Rhizobiaceae</taxon>
        <taxon>Endobacterium</taxon>
    </lineage>
</organism>